<dbReference type="PANTHER" id="PTHR28259">
    <property type="entry name" value="FLUORIDE EXPORT PROTEIN 1-RELATED"/>
    <property type="match status" value="1"/>
</dbReference>
<proteinExistence type="inferred from homology"/>
<keyword evidence="7 14" id="KW-0915">Sodium</keyword>
<evidence type="ECO:0000313" key="16">
    <source>
        <dbReference type="Proteomes" id="UP001055911"/>
    </source>
</evidence>
<feature type="binding site" evidence="14">
    <location>
        <position position="65"/>
    </location>
    <ligand>
        <name>Na(+)</name>
        <dbReference type="ChEBI" id="CHEBI:29101"/>
        <note>structural</note>
    </ligand>
</feature>
<evidence type="ECO:0000256" key="4">
    <source>
        <dbReference type="ARBA" id="ARBA00022692"/>
    </source>
</evidence>
<comment type="function">
    <text evidence="13 14">Fluoride-specific ion channel. Important for reducing fluoride concentration in the cell, thus reducing its toxicity.</text>
</comment>
<feature type="transmembrane region" description="Helical" evidence="14">
    <location>
        <begin position="55"/>
        <end position="73"/>
    </location>
</feature>
<evidence type="ECO:0000256" key="9">
    <source>
        <dbReference type="ARBA" id="ARBA00023136"/>
    </source>
</evidence>
<evidence type="ECO:0000313" key="15">
    <source>
        <dbReference type="EMBL" id="USS89771.1"/>
    </source>
</evidence>
<feature type="binding site" evidence="14">
    <location>
        <position position="68"/>
    </location>
    <ligand>
        <name>Na(+)</name>
        <dbReference type="ChEBI" id="CHEBI:29101"/>
        <note>structural</note>
    </ligand>
</feature>
<name>A0A9Q8ZWE5_9LACO</name>
<dbReference type="HAMAP" id="MF_00454">
    <property type="entry name" value="FluC"/>
    <property type="match status" value="1"/>
</dbReference>
<protein>
    <recommendedName>
        <fullName evidence="14">Fluoride-specific ion channel FluC</fullName>
    </recommendedName>
</protein>
<evidence type="ECO:0000256" key="5">
    <source>
        <dbReference type="ARBA" id="ARBA00022723"/>
    </source>
</evidence>
<dbReference type="Proteomes" id="UP001055911">
    <property type="component" value="Chromosome"/>
</dbReference>
<evidence type="ECO:0000256" key="12">
    <source>
        <dbReference type="ARBA" id="ARBA00035585"/>
    </source>
</evidence>
<evidence type="ECO:0000256" key="11">
    <source>
        <dbReference type="ARBA" id="ARBA00035120"/>
    </source>
</evidence>
<keyword evidence="6 14" id="KW-1133">Transmembrane helix</keyword>
<keyword evidence="10 14" id="KW-0407">Ion channel</keyword>
<evidence type="ECO:0000256" key="14">
    <source>
        <dbReference type="HAMAP-Rule" id="MF_00454"/>
    </source>
</evidence>
<gene>
    <name evidence="14" type="primary">fluC</name>
    <name evidence="14" type="synonym">crcB</name>
    <name evidence="15" type="ORF">M3M40_03010</name>
</gene>
<evidence type="ECO:0000256" key="7">
    <source>
        <dbReference type="ARBA" id="ARBA00023053"/>
    </source>
</evidence>
<dbReference type="GO" id="GO:0140114">
    <property type="term" value="P:cellular detoxification of fluoride"/>
    <property type="evidence" value="ECO:0007669"/>
    <property type="project" value="UniProtKB-UniRule"/>
</dbReference>
<dbReference type="RefSeq" id="WP_252767318.1">
    <property type="nucleotide sequence ID" value="NZ_CP097119.1"/>
</dbReference>
<reference evidence="15" key="1">
    <citation type="submission" date="2022-05" db="EMBL/GenBank/DDBJ databases">
        <authorList>
            <person name="Oliphant S.A."/>
            <person name="Watson-Haigh N.S."/>
            <person name="Sumby K.M."/>
            <person name="Gardner J.M."/>
            <person name="Jiranek V."/>
        </authorList>
    </citation>
    <scope>NUCLEOTIDE SEQUENCE</scope>
    <source>
        <strain evidence="15">KI4_B1</strain>
    </source>
</reference>
<sequence>MFLTLVLGSGIGAVGRSTITNIMKTKRRGLWATLLVNLLGCLIAGLLLGVNSSSLIASLLIGFIGGFTTYSTFNGELASFFFQQQYLRLCSYLLVSYGGGLLACYLGYQFIQII</sequence>
<dbReference type="GO" id="GO:0046872">
    <property type="term" value="F:metal ion binding"/>
    <property type="evidence" value="ECO:0007669"/>
    <property type="project" value="UniProtKB-KW"/>
</dbReference>
<evidence type="ECO:0000256" key="3">
    <source>
        <dbReference type="ARBA" id="ARBA00022475"/>
    </source>
</evidence>
<comment type="catalytic activity">
    <reaction evidence="12">
        <text>fluoride(in) = fluoride(out)</text>
        <dbReference type="Rhea" id="RHEA:76159"/>
        <dbReference type="ChEBI" id="CHEBI:17051"/>
    </reaction>
    <physiologicalReaction direction="left-to-right" evidence="12">
        <dbReference type="Rhea" id="RHEA:76160"/>
    </physiologicalReaction>
</comment>
<keyword evidence="2 14" id="KW-0813">Transport</keyword>
<dbReference type="Pfam" id="PF02537">
    <property type="entry name" value="CRCB"/>
    <property type="match status" value="1"/>
</dbReference>
<dbReference type="GO" id="GO:0005886">
    <property type="term" value="C:plasma membrane"/>
    <property type="evidence" value="ECO:0007669"/>
    <property type="project" value="UniProtKB-SubCell"/>
</dbReference>
<dbReference type="AlphaFoldDB" id="A0A9Q8ZWE5"/>
<evidence type="ECO:0000256" key="6">
    <source>
        <dbReference type="ARBA" id="ARBA00022989"/>
    </source>
</evidence>
<accession>A0A9Q8ZWE5</accession>
<evidence type="ECO:0000256" key="8">
    <source>
        <dbReference type="ARBA" id="ARBA00023065"/>
    </source>
</evidence>
<feature type="transmembrane region" description="Helical" evidence="14">
    <location>
        <begin position="85"/>
        <end position="108"/>
    </location>
</feature>
<keyword evidence="9 14" id="KW-0472">Membrane</keyword>
<keyword evidence="3 14" id="KW-1003">Cell membrane</keyword>
<dbReference type="PANTHER" id="PTHR28259:SF16">
    <property type="entry name" value="FLUORIDE-SPECIFIC ION CHANNEL FLUC 2"/>
    <property type="match status" value="1"/>
</dbReference>
<evidence type="ECO:0000256" key="13">
    <source>
        <dbReference type="ARBA" id="ARBA00049940"/>
    </source>
</evidence>
<comment type="similarity">
    <text evidence="11 14">Belongs to the fluoride channel Fluc/FEX (TC 1.A.43) family.</text>
</comment>
<keyword evidence="8 14" id="KW-0406">Ion transport</keyword>
<keyword evidence="16" id="KW-1185">Reference proteome</keyword>
<keyword evidence="5 14" id="KW-0479">Metal-binding</keyword>
<feature type="transmembrane region" description="Helical" evidence="14">
    <location>
        <begin position="31"/>
        <end position="48"/>
    </location>
</feature>
<comment type="subcellular location">
    <subcellularLocation>
        <location evidence="1 14">Cell membrane</location>
        <topology evidence="1 14">Multi-pass membrane protein</topology>
    </subcellularLocation>
</comment>
<dbReference type="GO" id="GO:0062054">
    <property type="term" value="F:fluoride channel activity"/>
    <property type="evidence" value="ECO:0007669"/>
    <property type="project" value="UniProtKB-UniRule"/>
</dbReference>
<dbReference type="InterPro" id="IPR003691">
    <property type="entry name" value="FluC"/>
</dbReference>
<evidence type="ECO:0000256" key="10">
    <source>
        <dbReference type="ARBA" id="ARBA00023303"/>
    </source>
</evidence>
<dbReference type="EMBL" id="CP097119">
    <property type="protein sequence ID" value="USS89771.1"/>
    <property type="molecule type" value="Genomic_DNA"/>
</dbReference>
<evidence type="ECO:0000256" key="1">
    <source>
        <dbReference type="ARBA" id="ARBA00004651"/>
    </source>
</evidence>
<comment type="activity regulation">
    <text evidence="14">Na(+) is not transported, but it plays an essential structural role and its presence is essential for fluoride channel function.</text>
</comment>
<organism evidence="15 16">
    <name type="scientific">Fructilactobacillus cliffordii</name>
    <dbReference type="NCBI Taxonomy" id="2940299"/>
    <lineage>
        <taxon>Bacteria</taxon>
        <taxon>Bacillati</taxon>
        <taxon>Bacillota</taxon>
        <taxon>Bacilli</taxon>
        <taxon>Lactobacillales</taxon>
        <taxon>Lactobacillaceae</taxon>
        <taxon>Fructilactobacillus</taxon>
    </lineage>
</organism>
<keyword evidence="4 14" id="KW-0812">Transmembrane</keyword>
<evidence type="ECO:0000256" key="2">
    <source>
        <dbReference type="ARBA" id="ARBA00022448"/>
    </source>
</evidence>